<evidence type="ECO:0000256" key="1">
    <source>
        <dbReference type="SAM" id="MobiDB-lite"/>
    </source>
</evidence>
<dbReference type="Proteomes" id="UP001497482">
    <property type="component" value="Chromosome 3"/>
</dbReference>
<accession>A0AAV2LN83</accession>
<feature type="region of interest" description="Disordered" evidence="1">
    <location>
        <begin position="100"/>
        <end position="123"/>
    </location>
</feature>
<proteinExistence type="predicted"/>
<protein>
    <submittedName>
        <fullName evidence="2">Uncharacterized protein</fullName>
    </submittedName>
</protein>
<reference evidence="2 3" key="1">
    <citation type="submission" date="2024-04" db="EMBL/GenBank/DDBJ databases">
        <authorList>
            <person name="Waldvogel A.-M."/>
            <person name="Schoenle A."/>
        </authorList>
    </citation>
    <scope>NUCLEOTIDE SEQUENCE [LARGE SCALE GENOMIC DNA]</scope>
</reference>
<sequence length="159" mass="18082">MPSGGTEIYFYSHKKAFYCYPPADHLHTDTPRSSPGLRVTLLWSLSLTSDGPSNTSLISPVSLLQLARKLTAKRALLNHVQKPGLTELKQGLQTPIGPVLLQRPTPQLQPSAPDRPEHRRSRRCDDKDLTWFTTQQEVERWVLKVQTSVGRLWSWIRTT</sequence>
<evidence type="ECO:0000313" key="2">
    <source>
        <dbReference type="EMBL" id="CAL1600822.1"/>
    </source>
</evidence>
<organism evidence="2 3">
    <name type="scientific">Knipowitschia caucasica</name>
    <name type="common">Caucasian dwarf goby</name>
    <name type="synonym">Pomatoschistus caucasicus</name>
    <dbReference type="NCBI Taxonomy" id="637954"/>
    <lineage>
        <taxon>Eukaryota</taxon>
        <taxon>Metazoa</taxon>
        <taxon>Chordata</taxon>
        <taxon>Craniata</taxon>
        <taxon>Vertebrata</taxon>
        <taxon>Euteleostomi</taxon>
        <taxon>Actinopterygii</taxon>
        <taxon>Neopterygii</taxon>
        <taxon>Teleostei</taxon>
        <taxon>Neoteleostei</taxon>
        <taxon>Acanthomorphata</taxon>
        <taxon>Gobiaria</taxon>
        <taxon>Gobiiformes</taxon>
        <taxon>Gobioidei</taxon>
        <taxon>Gobiidae</taxon>
        <taxon>Gobiinae</taxon>
        <taxon>Knipowitschia</taxon>
    </lineage>
</organism>
<evidence type="ECO:0000313" key="3">
    <source>
        <dbReference type="Proteomes" id="UP001497482"/>
    </source>
</evidence>
<gene>
    <name evidence="2" type="ORF">KC01_LOCUS28895</name>
</gene>
<keyword evidence="3" id="KW-1185">Reference proteome</keyword>
<dbReference type="EMBL" id="OZ035825">
    <property type="protein sequence ID" value="CAL1600822.1"/>
    <property type="molecule type" value="Genomic_DNA"/>
</dbReference>
<name>A0AAV2LN83_KNICA</name>
<dbReference type="AlphaFoldDB" id="A0AAV2LN83"/>